<comment type="caution">
    <text evidence="3">The sequence shown here is derived from an EMBL/GenBank/DDBJ whole genome shotgun (WGS) entry which is preliminary data.</text>
</comment>
<dbReference type="Gene3D" id="3.30.450.180">
    <property type="match status" value="1"/>
</dbReference>
<gene>
    <name evidence="3" type="ORF">GCM10023346_04040</name>
</gene>
<dbReference type="InterPro" id="IPR041413">
    <property type="entry name" value="MLTR_LBD"/>
</dbReference>
<dbReference type="PANTHER" id="PTHR35010">
    <property type="entry name" value="BLL4672 PROTEIN-RELATED"/>
    <property type="match status" value="1"/>
</dbReference>
<evidence type="ECO:0000256" key="1">
    <source>
        <dbReference type="SAM" id="MobiDB-lite"/>
    </source>
</evidence>
<feature type="domain" description="HTH cro/C1-type" evidence="2">
    <location>
        <begin position="40"/>
        <end position="82"/>
    </location>
</feature>
<sequence length="332" mass="37529">MNTRDEAREFLMSRRANISPEQAGLAVSGHRRVTGLRRGEVAMLADVSPEYYAKIERGNLVGVSDSVLEAVARALQLDDAEREHLFDLARAANGRAQPVRRRKPKTWVARESLTRALEVIVNGPAFVRNGRMDILVTNALGRAFYDEVFDGVGQGNLARYCFLDERAKSFYPDWEAAADVTVAILRTEAGHDPRDKQLHDLVGELSTRSDAFRTRWGAHNVRRHGSGTKDFHHNEVGDLTLTYEGLELTAEPGLSFLIYTAEPGSPSDQRLQLWRASPPPNRRRARYSTTPLLLRRNDHAHQNTGPRPEGLRHRARRDGHVPELWPQPRRSR</sequence>
<evidence type="ECO:0000313" key="3">
    <source>
        <dbReference type="EMBL" id="GAA5189451.1"/>
    </source>
</evidence>
<evidence type="ECO:0000259" key="2">
    <source>
        <dbReference type="PROSITE" id="PS50943"/>
    </source>
</evidence>
<dbReference type="Pfam" id="PF13560">
    <property type="entry name" value="HTH_31"/>
    <property type="match status" value="1"/>
</dbReference>
<dbReference type="RefSeq" id="WP_345447548.1">
    <property type="nucleotide sequence ID" value="NZ_BAABKK010000003.1"/>
</dbReference>
<dbReference type="Proteomes" id="UP001500200">
    <property type="component" value="Unassembled WGS sequence"/>
</dbReference>
<dbReference type="EMBL" id="BAABKK010000003">
    <property type="protein sequence ID" value="GAA5189451.1"/>
    <property type="molecule type" value="Genomic_DNA"/>
</dbReference>
<dbReference type="PROSITE" id="PS50943">
    <property type="entry name" value="HTH_CROC1"/>
    <property type="match status" value="1"/>
</dbReference>
<accession>A0ABP9RZ98</accession>
<dbReference type="SUPFAM" id="SSF47413">
    <property type="entry name" value="lambda repressor-like DNA-binding domains"/>
    <property type="match status" value="1"/>
</dbReference>
<reference evidence="4" key="1">
    <citation type="journal article" date="2019" name="Int. J. Syst. Evol. Microbiol.">
        <title>The Global Catalogue of Microorganisms (GCM) 10K type strain sequencing project: providing services to taxonomists for standard genome sequencing and annotation.</title>
        <authorList>
            <consortium name="The Broad Institute Genomics Platform"/>
            <consortium name="The Broad Institute Genome Sequencing Center for Infectious Disease"/>
            <person name="Wu L."/>
            <person name="Ma J."/>
        </authorList>
    </citation>
    <scope>NUCLEOTIDE SEQUENCE [LARGE SCALE GENOMIC DNA]</scope>
    <source>
        <strain evidence="4">JCM 18514</strain>
    </source>
</reference>
<keyword evidence="4" id="KW-1185">Reference proteome</keyword>
<name>A0ABP9RZ98_9MICC</name>
<organism evidence="3 4">
    <name type="scientific">Arthrobacter gyeryongensis</name>
    <dbReference type="NCBI Taxonomy" id="1650592"/>
    <lineage>
        <taxon>Bacteria</taxon>
        <taxon>Bacillati</taxon>
        <taxon>Actinomycetota</taxon>
        <taxon>Actinomycetes</taxon>
        <taxon>Micrococcales</taxon>
        <taxon>Micrococcaceae</taxon>
        <taxon>Arthrobacter</taxon>
    </lineage>
</organism>
<dbReference type="CDD" id="cd00093">
    <property type="entry name" value="HTH_XRE"/>
    <property type="match status" value="1"/>
</dbReference>
<evidence type="ECO:0000313" key="4">
    <source>
        <dbReference type="Proteomes" id="UP001500200"/>
    </source>
</evidence>
<dbReference type="InterPro" id="IPR010982">
    <property type="entry name" value="Lambda_DNA-bd_dom_sf"/>
</dbReference>
<feature type="region of interest" description="Disordered" evidence="1">
    <location>
        <begin position="264"/>
        <end position="332"/>
    </location>
</feature>
<dbReference type="Gene3D" id="1.10.260.40">
    <property type="entry name" value="lambda repressor-like DNA-binding domains"/>
    <property type="match status" value="1"/>
</dbReference>
<protein>
    <submittedName>
        <fullName evidence="3">Helix-turn-helix transcriptional regulator</fullName>
    </submittedName>
</protein>
<dbReference type="SMART" id="SM00530">
    <property type="entry name" value="HTH_XRE"/>
    <property type="match status" value="1"/>
</dbReference>
<dbReference type="Pfam" id="PF17765">
    <property type="entry name" value="MLTR_LBD"/>
    <property type="match status" value="1"/>
</dbReference>
<proteinExistence type="predicted"/>
<dbReference type="InterPro" id="IPR001387">
    <property type="entry name" value="Cro/C1-type_HTH"/>
</dbReference>
<dbReference type="PANTHER" id="PTHR35010:SF2">
    <property type="entry name" value="BLL4672 PROTEIN"/>
    <property type="match status" value="1"/>
</dbReference>